<dbReference type="KEGG" id="mbw:MSBRW_3059"/>
<name>A0A0E3QQ77_METBA</name>
<dbReference type="EMBL" id="CP009526">
    <property type="protein sequence ID" value="AKB52312.1"/>
    <property type="molecule type" value="Genomic_DNA"/>
</dbReference>
<dbReference type="AlphaFoldDB" id="A0A0E3QQ77"/>
<gene>
    <name evidence="1" type="ORF">MSBRW_3059</name>
</gene>
<sequence length="96" mass="11233">MIAALKPWEEEEIKLVIKQAKKVKVSPEEKKRIQSYRNASIVNSQWKKAVIALASRGVGPENASRVIEKMRVDEEAFYRDILIAERNYVKTKKFWK</sequence>
<evidence type="ECO:0000313" key="2">
    <source>
        <dbReference type="Proteomes" id="UP000033038"/>
    </source>
</evidence>
<evidence type="ECO:0000313" key="1">
    <source>
        <dbReference type="EMBL" id="AKB52312.1"/>
    </source>
</evidence>
<dbReference type="PATRIC" id="fig|1434109.4.peg.3984"/>
<dbReference type="Proteomes" id="UP000033038">
    <property type="component" value="Chromosome"/>
</dbReference>
<proteinExistence type="predicted"/>
<dbReference type="HOGENOM" id="CLU_140785_0_0_2"/>
<organism evidence="1 2">
    <name type="scientific">Methanosarcina barkeri str. Wiesmoor</name>
    <dbReference type="NCBI Taxonomy" id="1434109"/>
    <lineage>
        <taxon>Archaea</taxon>
        <taxon>Methanobacteriati</taxon>
        <taxon>Methanobacteriota</taxon>
        <taxon>Stenosarchaea group</taxon>
        <taxon>Methanomicrobia</taxon>
        <taxon>Methanosarcinales</taxon>
        <taxon>Methanosarcinaceae</taxon>
        <taxon>Methanosarcina</taxon>
    </lineage>
</organism>
<reference evidence="1 2" key="1">
    <citation type="submission" date="2014-07" db="EMBL/GenBank/DDBJ databases">
        <title>Methanogenic archaea and the global carbon cycle.</title>
        <authorList>
            <person name="Henriksen J.R."/>
            <person name="Luke J."/>
            <person name="Reinhart S."/>
            <person name="Benedict M.N."/>
            <person name="Youngblut N.D."/>
            <person name="Metcalf M.E."/>
            <person name="Whitaker R.J."/>
            <person name="Metcalf W.W."/>
        </authorList>
    </citation>
    <scope>NUCLEOTIDE SEQUENCE [LARGE SCALE GENOMIC DNA]</scope>
    <source>
        <strain evidence="1 2">Wiesmoor</strain>
    </source>
</reference>
<protein>
    <submittedName>
        <fullName evidence="1">Uncharacterized protein</fullName>
    </submittedName>
</protein>
<accession>A0A0E3QQ77</accession>